<dbReference type="STRING" id="1122149.FD44_GL000317"/>
<evidence type="ECO:0000256" key="1">
    <source>
        <dbReference type="ARBA" id="ARBA00023015"/>
    </source>
</evidence>
<dbReference type="PANTHER" id="PTHR33204:SF38">
    <property type="entry name" value="HTH-TYPE TRANSCRIPTIONAL ACTIVATOR HXLR"/>
    <property type="match status" value="1"/>
</dbReference>
<name>A0A4R5NQE9_9LACO</name>
<evidence type="ECO:0000256" key="3">
    <source>
        <dbReference type="ARBA" id="ARBA00023163"/>
    </source>
</evidence>
<dbReference type="OrthoDB" id="9791143at2"/>
<keyword evidence="3" id="KW-0804">Transcription</keyword>
<dbReference type="PROSITE" id="PS51118">
    <property type="entry name" value="HTH_HXLR"/>
    <property type="match status" value="1"/>
</dbReference>
<dbReference type="RefSeq" id="WP_010620433.1">
    <property type="nucleotide sequence ID" value="NZ_CP042371.1"/>
</dbReference>
<keyword evidence="6" id="KW-1185">Reference proteome</keyword>
<dbReference type="Gene3D" id="1.10.10.10">
    <property type="entry name" value="Winged helix-like DNA-binding domain superfamily/Winged helix DNA-binding domain"/>
    <property type="match status" value="1"/>
</dbReference>
<comment type="caution">
    <text evidence="5">The sequence shown here is derived from an EMBL/GenBank/DDBJ whole genome shotgun (WGS) entry which is preliminary data.</text>
</comment>
<evidence type="ECO:0000256" key="2">
    <source>
        <dbReference type="ARBA" id="ARBA00023125"/>
    </source>
</evidence>
<keyword evidence="2" id="KW-0238">DNA-binding</keyword>
<gene>
    <name evidence="5" type="ORF">C5L31_000545</name>
</gene>
<evidence type="ECO:0000313" key="5">
    <source>
        <dbReference type="EMBL" id="TDG78950.1"/>
    </source>
</evidence>
<dbReference type="EMBL" id="PUFO01000029">
    <property type="protein sequence ID" value="TDG78950.1"/>
    <property type="molecule type" value="Genomic_DNA"/>
</dbReference>
<accession>A0A4R5NQE9</accession>
<keyword evidence="1" id="KW-0805">Transcription regulation</keyword>
<sequence length="132" mass="15082">MTDQVREETLQKLVNGEFNCPKELTLSMFSGKWKVNIIYHLGQEGAYYYNELLTLLPQASHKMISEKLKELMADDLIERTEEDGGPRVKVSYSLTPLGKSLLPIINAMYDWGTARLKELQMNDVPFSLGKVK</sequence>
<evidence type="ECO:0000259" key="4">
    <source>
        <dbReference type="PROSITE" id="PS51118"/>
    </source>
</evidence>
<organism evidence="5 6">
    <name type="scientific">Secundilactobacillus malefermentans</name>
    <dbReference type="NCBI Taxonomy" id="176292"/>
    <lineage>
        <taxon>Bacteria</taxon>
        <taxon>Bacillati</taxon>
        <taxon>Bacillota</taxon>
        <taxon>Bacilli</taxon>
        <taxon>Lactobacillales</taxon>
        <taxon>Lactobacillaceae</taxon>
        <taxon>Secundilactobacillus</taxon>
    </lineage>
</organism>
<dbReference type="Proteomes" id="UP000294854">
    <property type="component" value="Unassembled WGS sequence"/>
</dbReference>
<protein>
    <recommendedName>
        <fullName evidence="4">HTH hxlR-type domain-containing protein</fullName>
    </recommendedName>
</protein>
<proteinExistence type="predicted"/>
<dbReference type="Pfam" id="PF01638">
    <property type="entry name" value="HxlR"/>
    <property type="match status" value="1"/>
</dbReference>
<dbReference type="InterPro" id="IPR036390">
    <property type="entry name" value="WH_DNA-bd_sf"/>
</dbReference>
<evidence type="ECO:0000313" key="6">
    <source>
        <dbReference type="Proteomes" id="UP000294854"/>
    </source>
</evidence>
<dbReference type="InterPro" id="IPR002577">
    <property type="entry name" value="HTH_HxlR"/>
</dbReference>
<dbReference type="SUPFAM" id="SSF46785">
    <property type="entry name" value="Winged helix' DNA-binding domain"/>
    <property type="match status" value="1"/>
</dbReference>
<dbReference type="PANTHER" id="PTHR33204">
    <property type="entry name" value="TRANSCRIPTIONAL REGULATOR, MARR FAMILY"/>
    <property type="match status" value="1"/>
</dbReference>
<dbReference type="AlphaFoldDB" id="A0A4R5NQE9"/>
<dbReference type="GO" id="GO:0003677">
    <property type="term" value="F:DNA binding"/>
    <property type="evidence" value="ECO:0007669"/>
    <property type="project" value="UniProtKB-KW"/>
</dbReference>
<reference evidence="5 6" key="1">
    <citation type="journal article" date="2019" name="Appl. Microbiol. Biotechnol.">
        <title>Uncovering carbohydrate metabolism through a genotype-phenotype association study of 56 lactic acid bacteria genomes.</title>
        <authorList>
            <person name="Buron-Moles G."/>
            <person name="Chailyan A."/>
            <person name="Dolejs I."/>
            <person name="Forster J."/>
            <person name="Miks M.H."/>
        </authorList>
    </citation>
    <scope>NUCLEOTIDE SEQUENCE [LARGE SCALE GENOMIC DNA]</scope>
    <source>
        <strain evidence="5 6">ATCC 49373</strain>
    </source>
</reference>
<dbReference type="InterPro" id="IPR036388">
    <property type="entry name" value="WH-like_DNA-bd_sf"/>
</dbReference>
<feature type="domain" description="HTH hxlR-type" evidence="4">
    <location>
        <begin position="20"/>
        <end position="120"/>
    </location>
</feature>